<evidence type="ECO:0000313" key="3">
    <source>
        <dbReference type="EMBL" id="GMK45551.1"/>
    </source>
</evidence>
<dbReference type="Proteomes" id="UP001285921">
    <property type="component" value="Unassembled WGS sequence"/>
</dbReference>
<sequence>MEKSKKEKGKLTEVKPAASKPATIAPAKAENQAPAVQASVTAPQTQSLKDHCFAHTHRYVLAQTHDGWCIDGIVEYVDDQYLCLAVPCSGSMGWDSRAFLPYPGLEQRAISGSGARLRSGRHPPIGRACHLFVIIIGIVWNEGRGIFGLYFLQNHRRLHSFDESV</sequence>
<feature type="transmembrane region" description="Helical" evidence="2">
    <location>
        <begin position="128"/>
        <end position="152"/>
    </location>
</feature>
<organism evidence="3 4">
    <name type="scientific">Paenibacillus glycanilyticus</name>
    <dbReference type="NCBI Taxonomy" id="126569"/>
    <lineage>
        <taxon>Bacteria</taxon>
        <taxon>Bacillati</taxon>
        <taxon>Bacillota</taxon>
        <taxon>Bacilli</taxon>
        <taxon>Bacillales</taxon>
        <taxon>Paenibacillaceae</taxon>
        <taxon>Paenibacillus</taxon>
    </lineage>
</organism>
<feature type="region of interest" description="Disordered" evidence="1">
    <location>
        <begin position="1"/>
        <end position="30"/>
    </location>
</feature>
<keyword evidence="2" id="KW-1133">Transmembrane helix</keyword>
<protein>
    <submittedName>
        <fullName evidence="3">Uncharacterized protein</fullName>
    </submittedName>
</protein>
<keyword evidence="2" id="KW-0812">Transmembrane</keyword>
<dbReference type="EMBL" id="BTCL01000008">
    <property type="protein sequence ID" value="GMK45551.1"/>
    <property type="molecule type" value="Genomic_DNA"/>
</dbReference>
<gene>
    <name evidence="3" type="ORF">PghCCS26_26790</name>
</gene>
<keyword evidence="4" id="KW-1185">Reference proteome</keyword>
<name>A0ABQ6NKE3_9BACL</name>
<keyword evidence="2" id="KW-0472">Membrane</keyword>
<evidence type="ECO:0000256" key="2">
    <source>
        <dbReference type="SAM" id="Phobius"/>
    </source>
</evidence>
<proteinExistence type="predicted"/>
<evidence type="ECO:0000256" key="1">
    <source>
        <dbReference type="SAM" id="MobiDB-lite"/>
    </source>
</evidence>
<feature type="compositionally biased region" description="Basic and acidic residues" evidence="1">
    <location>
        <begin position="1"/>
        <end position="13"/>
    </location>
</feature>
<comment type="caution">
    <text evidence="3">The sequence shown here is derived from an EMBL/GenBank/DDBJ whole genome shotgun (WGS) entry which is preliminary data.</text>
</comment>
<dbReference type="RefSeq" id="WP_317980238.1">
    <property type="nucleotide sequence ID" value="NZ_BTCL01000008.1"/>
</dbReference>
<evidence type="ECO:0000313" key="4">
    <source>
        <dbReference type="Proteomes" id="UP001285921"/>
    </source>
</evidence>
<accession>A0ABQ6NKE3</accession>
<reference evidence="3 4" key="1">
    <citation type="submission" date="2023-05" db="EMBL/GenBank/DDBJ databases">
        <title>Draft genome of Paenibacillus sp. CCS26.</title>
        <authorList>
            <person name="Akita H."/>
            <person name="Shinto Y."/>
            <person name="Kimura Z."/>
        </authorList>
    </citation>
    <scope>NUCLEOTIDE SEQUENCE [LARGE SCALE GENOMIC DNA]</scope>
    <source>
        <strain evidence="3 4">CCS26</strain>
    </source>
</reference>